<comment type="caution">
    <text evidence="2">The sequence shown here is derived from an EMBL/GenBank/DDBJ whole genome shotgun (WGS) entry which is preliminary data.</text>
</comment>
<protein>
    <recommendedName>
        <fullName evidence="4">Transmembrane protein</fullName>
    </recommendedName>
</protein>
<proteinExistence type="predicted"/>
<reference evidence="2" key="1">
    <citation type="journal article" date="2023" name="bioRxiv">
        <title>Improved chromosome-level genome assembly for marigold (Tagetes erecta).</title>
        <authorList>
            <person name="Jiang F."/>
            <person name="Yuan L."/>
            <person name="Wang S."/>
            <person name="Wang H."/>
            <person name="Xu D."/>
            <person name="Wang A."/>
            <person name="Fan W."/>
        </authorList>
    </citation>
    <scope>NUCLEOTIDE SEQUENCE</scope>
    <source>
        <strain evidence="2">WSJ</strain>
        <tissue evidence="2">Leaf</tissue>
    </source>
</reference>
<evidence type="ECO:0000313" key="3">
    <source>
        <dbReference type="Proteomes" id="UP001229421"/>
    </source>
</evidence>
<evidence type="ECO:0000256" key="1">
    <source>
        <dbReference type="SAM" id="Phobius"/>
    </source>
</evidence>
<name>A0AAD8JTY5_TARER</name>
<keyword evidence="1" id="KW-0812">Transmembrane</keyword>
<feature type="transmembrane region" description="Helical" evidence="1">
    <location>
        <begin position="86"/>
        <end position="104"/>
    </location>
</feature>
<dbReference type="PANTHER" id="PTHR36789">
    <property type="entry name" value="TRANSMEMBRANE PROTEIN"/>
    <property type="match status" value="1"/>
</dbReference>
<keyword evidence="1" id="KW-0472">Membrane</keyword>
<evidence type="ECO:0000313" key="2">
    <source>
        <dbReference type="EMBL" id="KAK1409678.1"/>
    </source>
</evidence>
<keyword evidence="3" id="KW-1185">Reference proteome</keyword>
<keyword evidence="1" id="KW-1133">Transmembrane helix</keyword>
<dbReference type="EMBL" id="JAUHHV010000010">
    <property type="protein sequence ID" value="KAK1409678.1"/>
    <property type="molecule type" value="Genomic_DNA"/>
</dbReference>
<sequence length="135" mass="14986">MLGLKSHPTIHQISSIQSQTILKPIFQLPPIQTHSLSHPQLKLRTNRSIFKASFSDESNSNSNEDEVRRVNLKWSELVLDPDRDNVVAVGLTGALVLAVVQVMWKLFVVTMATLIAAVKYTVVGVVLIFVVITLL</sequence>
<dbReference type="AlphaFoldDB" id="A0AAD8JTY5"/>
<dbReference type="Proteomes" id="UP001229421">
    <property type="component" value="Unassembled WGS sequence"/>
</dbReference>
<gene>
    <name evidence="2" type="ORF">QVD17_36207</name>
</gene>
<evidence type="ECO:0008006" key="4">
    <source>
        <dbReference type="Google" id="ProtNLM"/>
    </source>
</evidence>
<accession>A0AAD8JTY5</accession>
<organism evidence="2 3">
    <name type="scientific">Tagetes erecta</name>
    <name type="common">African marigold</name>
    <dbReference type="NCBI Taxonomy" id="13708"/>
    <lineage>
        <taxon>Eukaryota</taxon>
        <taxon>Viridiplantae</taxon>
        <taxon>Streptophyta</taxon>
        <taxon>Embryophyta</taxon>
        <taxon>Tracheophyta</taxon>
        <taxon>Spermatophyta</taxon>
        <taxon>Magnoliopsida</taxon>
        <taxon>eudicotyledons</taxon>
        <taxon>Gunneridae</taxon>
        <taxon>Pentapetalae</taxon>
        <taxon>asterids</taxon>
        <taxon>campanulids</taxon>
        <taxon>Asterales</taxon>
        <taxon>Asteraceae</taxon>
        <taxon>Asteroideae</taxon>
        <taxon>Heliantheae alliance</taxon>
        <taxon>Tageteae</taxon>
        <taxon>Tagetes</taxon>
    </lineage>
</organism>
<feature type="transmembrane region" description="Helical" evidence="1">
    <location>
        <begin position="110"/>
        <end position="134"/>
    </location>
</feature>
<dbReference type="PANTHER" id="PTHR36789:SF1">
    <property type="entry name" value="TRANSMEMBRANE PROTEIN"/>
    <property type="match status" value="1"/>
</dbReference>